<keyword evidence="2" id="KW-1185">Reference proteome</keyword>
<dbReference type="AlphaFoldDB" id="A0A0C4YDR3"/>
<reference evidence="1 2" key="1">
    <citation type="journal article" date="2015" name="Genome Announc.">
        <title>Complete Genome Sequence of Cupriavidus basilensis 4G11, Isolated from the Oak Ridge Field Research Center Site.</title>
        <authorList>
            <person name="Ray J."/>
            <person name="Waters R.J."/>
            <person name="Skerker J.M."/>
            <person name="Kuehl J.V."/>
            <person name="Price M.N."/>
            <person name="Huang J."/>
            <person name="Chakraborty R."/>
            <person name="Arkin A.P."/>
            <person name="Deutschbauer A."/>
        </authorList>
    </citation>
    <scope>NUCLEOTIDE SEQUENCE [LARGE SCALE GENOMIC DNA]</scope>
    <source>
        <strain evidence="1">4G11</strain>
    </source>
</reference>
<evidence type="ECO:0000313" key="2">
    <source>
        <dbReference type="Proteomes" id="UP000031843"/>
    </source>
</evidence>
<gene>
    <name evidence="1" type="ORF">RR42_m1502</name>
</gene>
<name>A0A0C4YDR3_9BURK</name>
<dbReference type="RefSeq" id="WP_158408264.1">
    <property type="nucleotide sequence ID" value="NZ_CP010536.1"/>
</dbReference>
<dbReference type="STRING" id="68895.RR42_m1502"/>
<protein>
    <submittedName>
        <fullName evidence="1">Uncharacterized protein</fullName>
    </submittedName>
</protein>
<accession>A0A0C4YDR3</accession>
<dbReference type="Proteomes" id="UP000031843">
    <property type="component" value="Chromosome main"/>
</dbReference>
<evidence type="ECO:0000313" key="1">
    <source>
        <dbReference type="EMBL" id="AJG18901.1"/>
    </source>
</evidence>
<dbReference type="KEGG" id="cbw:RR42_m1502"/>
<sequence>MGEMALPQESSDFAGGECVEKGMHKCGEFTPAVHAFVCWPVRKGA</sequence>
<proteinExistence type="predicted"/>
<organism evidence="1 2">
    <name type="scientific">Cupriavidus basilensis</name>
    <dbReference type="NCBI Taxonomy" id="68895"/>
    <lineage>
        <taxon>Bacteria</taxon>
        <taxon>Pseudomonadati</taxon>
        <taxon>Pseudomonadota</taxon>
        <taxon>Betaproteobacteria</taxon>
        <taxon>Burkholderiales</taxon>
        <taxon>Burkholderiaceae</taxon>
        <taxon>Cupriavidus</taxon>
    </lineage>
</organism>
<dbReference type="EMBL" id="CP010536">
    <property type="protein sequence ID" value="AJG18901.1"/>
    <property type="molecule type" value="Genomic_DNA"/>
</dbReference>